<organism evidence="1 2">
    <name type="scientific">Paenibacillus paeoniae</name>
    <dbReference type="NCBI Taxonomy" id="2292705"/>
    <lineage>
        <taxon>Bacteria</taxon>
        <taxon>Bacillati</taxon>
        <taxon>Bacillota</taxon>
        <taxon>Bacilli</taxon>
        <taxon>Bacillales</taxon>
        <taxon>Paenibacillaceae</taxon>
        <taxon>Paenibacillus</taxon>
    </lineage>
</organism>
<name>A0A371P6R1_9BACL</name>
<dbReference type="AlphaFoldDB" id="A0A371P6R1"/>
<accession>A0A371P6R1</accession>
<keyword evidence="2" id="KW-1185">Reference proteome</keyword>
<evidence type="ECO:0008006" key="3">
    <source>
        <dbReference type="Google" id="ProtNLM"/>
    </source>
</evidence>
<evidence type="ECO:0000313" key="1">
    <source>
        <dbReference type="EMBL" id="REK71609.1"/>
    </source>
</evidence>
<dbReference type="InterPro" id="IPR026337">
    <property type="entry name" value="AKG_HExxH"/>
</dbReference>
<dbReference type="NCBIfam" id="TIGR04267">
    <property type="entry name" value="mod_HExxH"/>
    <property type="match status" value="1"/>
</dbReference>
<comment type="caution">
    <text evidence="1">The sequence shown here is derived from an EMBL/GenBank/DDBJ whole genome shotgun (WGS) entry which is preliminary data.</text>
</comment>
<reference evidence="1 2" key="1">
    <citation type="submission" date="2018-08" db="EMBL/GenBank/DDBJ databases">
        <title>Paenibacillus sp. M4BSY-1, whole genome shotgun sequence.</title>
        <authorList>
            <person name="Tuo L."/>
        </authorList>
    </citation>
    <scope>NUCLEOTIDE SEQUENCE [LARGE SCALE GENOMIC DNA]</scope>
    <source>
        <strain evidence="1 2">M4BSY-1</strain>
    </source>
</reference>
<dbReference type="Proteomes" id="UP000261905">
    <property type="component" value="Unassembled WGS sequence"/>
</dbReference>
<gene>
    <name evidence="1" type="ORF">DX130_21725</name>
</gene>
<dbReference type="EMBL" id="QUBQ01000005">
    <property type="protein sequence ID" value="REK71609.1"/>
    <property type="molecule type" value="Genomic_DNA"/>
</dbReference>
<proteinExistence type="predicted"/>
<dbReference type="OrthoDB" id="796761at2"/>
<evidence type="ECO:0000313" key="2">
    <source>
        <dbReference type="Proteomes" id="UP000261905"/>
    </source>
</evidence>
<protein>
    <recommendedName>
        <fullName evidence="3">HEXXH motif domain-containing protein</fullName>
    </recommendedName>
</protein>
<sequence length="335" mass="39030">MKRGYNMWTEMIDGRTVHNFFEHIDSWRLEKEQKISTALSVLSGTEFKSNLSFPRNITFSLLQHTLYLAKRAAETNDVDLANDALALWSLDESAFEPFLYNYDNATFLIVNSEYCKRATYNQNFNNNAYCITHDIIKNAKQSLSNDYVEEALKLISATHLLFFNELTGSVIINLDWRDLDDSTDSYTLTPLSGTVFTDWTESPLRYAEAILHESVHSWLNYYLMREEINVINTANSWYSPWRNTMRPALGIVHGTFAFSIVYHFYKRLSEGNGFNLLNDKQLKYCYDRTDYELSRLKQVESSIIPALDEIGSENIKELLTTWYPGVKRFEIYKEG</sequence>